<evidence type="ECO:0000313" key="3">
    <source>
        <dbReference type="Proteomes" id="UP000245081"/>
    </source>
</evidence>
<name>A0A2R5F4S6_9PROT</name>
<organism evidence="2 3">
    <name type="scientific">Novimethylophilus kurashikiensis</name>
    <dbReference type="NCBI Taxonomy" id="1825523"/>
    <lineage>
        <taxon>Bacteria</taxon>
        <taxon>Pseudomonadati</taxon>
        <taxon>Pseudomonadota</taxon>
        <taxon>Betaproteobacteria</taxon>
        <taxon>Nitrosomonadales</taxon>
        <taxon>Methylophilaceae</taxon>
        <taxon>Novimethylophilus</taxon>
    </lineage>
</organism>
<dbReference type="SMART" id="SM00331">
    <property type="entry name" value="PP2C_SIG"/>
    <property type="match status" value="1"/>
</dbReference>
<dbReference type="Proteomes" id="UP000245081">
    <property type="component" value="Unassembled WGS sequence"/>
</dbReference>
<feature type="domain" description="PPM-type phosphatase" evidence="1">
    <location>
        <begin position="6"/>
        <end position="255"/>
    </location>
</feature>
<dbReference type="PROSITE" id="PS51746">
    <property type="entry name" value="PPM_2"/>
    <property type="match status" value="1"/>
</dbReference>
<evidence type="ECO:0000259" key="1">
    <source>
        <dbReference type="PROSITE" id="PS51746"/>
    </source>
</evidence>
<gene>
    <name evidence="2" type="primary">prpC</name>
    <name evidence="2" type="ORF">NMK_0934</name>
</gene>
<reference evidence="2 3" key="1">
    <citation type="journal article" date="2018" name="Environ. Microbiol.">
        <title>Isolation and genomic characterization of Novimethylophilus kurashikiensis gen. nov. sp. nov., a new lanthanide-dependent methylotrophic species of Methylophilaceae.</title>
        <authorList>
            <person name="Lv H."/>
            <person name="Sahin N."/>
            <person name="Tani A."/>
        </authorList>
    </citation>
    <scope>NUCLEOTIDE SEQUENCE [LARGE SCALE GENOMIC DNA]</scope>
    <source>
        <strain evidence="2 3">La2-4</strain>
    </source>
</reference>
<dbReference type="EMBL" id="BDOQ01000003">
    <property type="protein sequence ID" value="GBG13387.1"/>
    <property type="molecule type" value="Genomic_DNA"/>
</dbReference>
<dbReference type="Pfam" id="PF13672">
    <property type="entry name" value="PP2C_2"/>
    <property type="match status" value="1"/>
</dbReference>
<keyword evidence="3" id="KW-1185">Reference proteome</keyword>
<dbReference type="OrthoDB" id="9801841at2"/>
<proteinExistence type="predicted"/>
<evidence type="ECO:0000313" key="2">
    <source>
        <dbReference type="EMBL" id="GBG13387.1"/>
    </source>
</evidence>
<dbReference type="AlphaFoldDB" id="A0A2R5F4S6"/>
<dbReference type="NCBIfam" id="NF033484">
    <property type="entry name" value="Stp1_PP2C_phos"/>
    <property type="match status" value="1"/>
</dbReference>
<accession>A0A2R5F4S6</accession>
<comment type="caution">
    <text evidence="2">The sequence shown here is derived from an EMBL/GenBank/DDBJ whole genome shotgun (WGS) entry which is preliminary data.</text>
</comment>
<dbReference type="Gene3D" id="3.60.40.10">
    <property type="entry name" value="PPM-type phosphatase domain"/>
    <property type="match status" value="1"/>
</dbReference>
<dbReference type="SUPFAM" id="SSF81606">
    <property type="entry name" value="PP2C-like"/>
    <property type="match status" value="1"/>
</dbReference>
<dbReference type="PANTHER" id="PTHR13832:SF827">
    <property type="entry name" value="PROTEIN PHOSPHATASE 1L"/>
    <property type="match status" value="1"/>
</dbReference>
<keyword evidence="2" id="KW-0378">Hydrolase</keyword>
<dbReference type="CDD" id="cd00143">
    <property type="entry name" value="PP2Cc"/>
    <property type="match status" value="1"/>
</dbReference>
<dbReference type="InterPro" id="IPR015655">
    <property type="entry name" value="PP2C"/>
</dbReference>
<dbReference type="GO" id="GO:0004722">
    <property type="term" value="F:protein serine/threonine phosphatase activity"/>
    <property type="evidence" value="ECO:0007669"/>
    <property type="project" value="UniProtKB-EC"/>
</dbReference>
<sequence length="274" mass="29494">MNLNGTIQVVRLTDVGLRREHNEDAVASDMETGLLVLADGMGGYKAGEVASEMAVLTIVSGLRDGMLELSPGETDATTGLMQESVVLRDAVARANSAIYNVSQSQPQCAGMGTTLVAAVFADNRVGVGHIGDSRLYRLRDGTLAQLTEDHSLLNEQLKAGLITPEQAKVSNNKNLVTRALGVDPEVELELHEHVVEPGDIYLLCSDGLSDLVEDEEIELTLNTLSANLELAAHQLVQMANDNGGKDNISVILARTLKPFPAKNGWRDKLTQWLK</sequence>
<dbReference type="RefSeq" id="WP_109014595.1">
    <property type="nucleotide sequence ID" value="NZ_BDOQ01000003.1"/>
</dbReference>
<dbReference type="InterPro" id="IPR036457">
    <property type="entry name" value="PPM-type-like_dom_sf"/>
</dbReference>
<dbReference type="InterPro" id="IPR001932">
    <property type="entry name" value="PPM-type_phosphatase-like_dom"/>
</dbReference>
<dbReference type="EC" id="3.1.3.16" evidence="2"/>
<dbReference type="PANTHER" id="PTHR13832">
    <property type="entry name" value="PROTEIN PHOSPHATASE 2C"/>
    <property type="match status" value="1"/>
</dbReference>
<dbReference type="SMART" id="SM00332">
    <property type="entry name" value="PP2Cc"/>
    <property type="match status" value="1"/>
</dbReference>
<protein>
    <submittedName>
        <fullName evidence="2">PPM family protein phosphatase</fullName>
        <ecNumber evidence="2">3.1.3.16</ecNumber>
    </submittedName>
</protein>